<dbReference type="InterPro" id="IPR004401">
    <property type="entry name" value="YbaB/EbfC"/>
</dbReference>
<comment type="caution">
    <text evidence="2">The sequence shown here is derived from an EMBL/GenBank/DDBJ whole genome shotgun (WGS) entry which is preliminary data.</text>
</comment>
<dbReference type="EMBL" id="JBHSAY010000023">
    <property type="protein sequence ID" value="MFC4135650.1"/>
    <property type="molecule type" value="Genomic_DNA"/>
</dbReference>
<organism evidence="2 3">
    <name type="scientific">Hamadaea flava</name>
    <dbReference type="NCBI Taxonomy" id="1742688"/>
    <lineage>
        <taxon>Bacteria</taxon>
        <taxon>Bacillati</taxon>
        <taxon>Actinomycetota</taxon>
        <taxon>Actinomycetes</taxon>
        <taxon>Micromonosporales</taxon>
        <taxon>Micromonosporaceae</taxon>
        <taxon>Hamadaea</taxon>
    </lineage>
</organism>
<reference evidence="3" key="1">
    <citation type="journal article" date="2019" name="Int. J. Syst. Evol. Microbiol.">
        <title>The Global Catalogue of Microorganisms (GCM) 10K type strain sequencing project: providing services to taxonomists for standard genome sequencing and annotation.</title>
        <authorList>
            <consortium name="The Broad Institute Genomics Platform"/>
            <consortium name="The Broad Institute Genome Sequencing Center for Infectious Disease"/>
            <person name="Wu L."/>
            <person name="Ma J."/>
        </authorList>
    </citation>
    <scope>NUCLEOTIDE SEQUENCE [LARGE SCALE GENOMIC DNA]</scope>
    <source>
        <strain evidence="3">CGMCC 4.7289</strain>
    </source>
</reference>
<dbReference type="RefSeq" id="WP_253763523.1">
    <property type="nucleotide sequence ID" value="NZ_JAMZDZ010000001.1"/>
</dbReference>
<dbReference type="SUPFAM" id="SSF82607">
    <property type="entry name" value="YbaB-like"/>
    <property type="match status" value="1"/>
</dbReference>
<evidence type="ECO:0000256" key="1">
    <source>
        <dbReference type="SAM" id="Coils"/>
    </source>
</evidence>
<keyword evidence="1" id="KW-0175">Coiled coil</keyword>
<gene>
    <name evidence="2" type="ORF">ACFOZ4_33975</name>
</gene>
<keyword evidence="3" id="KW-1185">Reference proteome</keyword>
<dbReference type="Gene3D" id="3.30.1310.10">
    <property type="entry name" value="Nucleoid-associated protein YbaB-like domain"/>
    <property type="match status" value="1"/>
</dbReference>
<accession>A0ABV8LZJ0</accession>
<feature type="coiled-coil region" evidence="1">
    <location>
        <begin position="4"/>
        <end position="31"/>
    </location>
</feature>
<protein>
    <submittedName>
        <fullName evidence="2">YbaB/EbfC family nucleoid-associated protein</fullName>
    </submittedName>
</protein>
<evidence type="ECO:0000313" key="3">
    <source>
        <dbReference type="Proteomes" id="UP001595816"/>
    </source>
</evidence>
<proteinExistence type="predicted"/>
<sequence length="108" mass="12036">MFEIDDLLGRLRDQQRQVEEIQTTLQRLEVVGRSRHGDVTATLRGAAAFREIKVAPEALRRYGPDGLGPLIAEAVNDALRQHAEATRRRFEPLVTAAQAGLPDLPDPR</sequence>
<dbReference type="InterPro" id="IPR036894">
    <property type="entry name" value="YbaB-like_sf"/>
</dbReference>
<name>A0ABV8LZJ0_9ACTN</name>
<evidence type="ECO:0000313" key="2">
    <source>
        <dbReference type="EMBL" id="MFC4135650.1"/>
    </source>
</evidence>
<dbReference type="Proteomes" id="UP001595816">
    <property type="component" value="Unassembled WGS sequence"/>
</dbReference>
<dbReference type="Pfam" id="PF02575">
    <property type="entry name" value="YbaB_DNA_bd"/>
    <property type="match status" value="1"/>
</dbReference>